<dbReference type="EMBL" id="RHFK02000009">
    <property type="protein sequence ID" value="TWW71253.1"/>
    <property type="molecule type" value="Genomic_DNA"/>
</dbReference>
<evidence type="ECO:0000313" key="2">
    <source>
        <dbReference type="Proteomes" id="UP000324091"/>
    </source>
</evidence>
<dbReference type="Proteomes" id="UP000324091">
    <property type="component" value="Chromosome 17"/>
</dbReference>
<evidence type="ECO:0000313" key="1">
    <source>
        <dbReference type="EMBL" id="TWW71253.1"/>
    </source>
</evidence>
<protein>
    <submittedName>
        <fullName evidence="1">Uncharacterized protein</fullName>
    </submittedName>
</protein>
<name>A0A5C6NVB3_9TELE</name>
<keyword evidence="2" id="KW-1185">Reference proteome</keyword>
<proteinExistence type="predicted"/>
<accession>A0A5C6NVB3</accession>
<gene>
    <name evidence="1" type="ORF">D4764_17G0007360</name>
</gene>
<reference evidence="1 2" key="1">
    <citation type="submission" date="2019-04" db="EMBL/GenBank/DDBJ databases">
        <title>Chromosome genome assembly for Takifugu flavidus.</title>
        <authorList>
            <person name="Xiao S."/>
        </authorList>
    </citation>
    <scope>NUCLEOTIDE SEQUENCE [LARGE SCALE GENOMIC DNA]</scope>
    <source>
        <strain evidence="1">HTHZ2018</strain>
        <tissue evidence="1">Muscle</tissue>
    </source>
</reference>
<organism evidence="1 2">
    <name type="scientific">Takifugu flavidus</name>
    <name type="common">sansaifugu</name>
    <dbReference type="NCBI Taxonomy" id="433684"/>
    <lineage>
        <taxon>Eukaryota</taxon>
        <taxon>Metazoa</taxon>
        <taxon>Chordata</taxon>
        <taxon>Craniata</taxon>
        <taxon>Vertebrata</taxon>
        <taxon>Euteleostomi</taxon>
        <taxon>Actinopterygii</taxon>
        <taxon>Neopterygii</taxon>
        <taxon>Teleostei</taxon>
        <taxon>Neoteleostei</taxon>
        <taxon>Acanthomorphata</taxon>
        <taxon>Eupercaria</taxon>
        <taxon>Tetraodontiformes</taxon>
        <taxon>Tetradontoidea</taxon>
        <taxon>Tetraodontidae</taxon>
        <taxon>Takifugu</taxon>
    </lineage>
</organism>
<comment type="caution">
    <text evidence="1">The sequence shown here is derived from an EMBL/GenBank/DDBJ whole genome shotgun (WGS) entry which is preliminary data.</text>
</comment>
<sequence>MEVEVVGNGRIMAKLSSMLNNTSHLLQDTLAALGSSFSESLGSLAKKAKAKKAAPKKK</sequence>
<dbReference type="AlphaFoldDB" id="A0A5C6NVB3"/>